<evidence type="ECO:0000313" key="8">
    <source>
        <dbReference type="EMBL" id="KAF7112333.1"/>
    </source>
</evidence>
<evidence type="ECO:0000256" key="4">
    <source>
        <dbReference type="PROSITE-ProRule" id="PRU00267"/>
    </source>
</evidence>
<dbReference type="AlphaFoldDB" id="A0A834FU98"/>
<evidence type="ECO:0000256" key="2">
    <source>
        <dbReference type="ARBA" id="ARBA00022670"/>
    </source>
</evidence>
<feature type="region of interest" description="Disordered" evidence="5">
    <location>
        <begin position="1"/>
        <end position="30"/>
    </location>
</feature>
<feature type="domain" description="HMG box" evidence="6">
    <location>
        <begin position="37"/>
        <end position="107"/>
    </location>
</feature>
<dbReference type="GO" id="GO:0003677">
    <property type="term" value="F:DNA binding"/>
    <property type="evidence" value="ECO:0007669"/>
    <property type="project" value="UniProtKB-UniRule"/>
</dbReference>
<protein>
    <recommendedName>
        <fullName evidence="10">Ubiquitin-like protease family profile domain-containing protein</fullName>
    </recommendedName>
</protein>
<evidence type="ECO:0008006" key="10">
    <source>
        <dbReference type="Google" id="ProtNLM"/>
    </source>
</evidence>
<dbReference type="SUPFAM" id="SSF54001">
    <property type="entry name" value="Cysteine proteinases"/>
    <property type="match status" value="1"/>
</dbReference>
<comment type="caution">
    <text evidence="8">The sequence shown here is derived from an EMBL/GenBank/DDBJ whole genome shotgun (WGS) entry which is preliminary data.</text>
</comment>
<feature type="DNA-binding region" description="HMG box" evidence="4">
    <location>
        <begin position="37"/>
        <end position="107"/>
    </location>
</feature>
<accession>A0A834FU98</accession>
<dbReference type="GO" id="GO:0008234">
    <property type="term" value="F:cysteine-type peptidase activity"/>
    <property type="evidence" value="ECO:0007669"/>
    <property type="project" value="InterPro"/>
</dbReference>
<evidence type="ECO:0000256" key="3">
    <source>
        <dbReference type="ARBA" id="ARBA00022801"/>
    </source>
</evidence>
<dbReference type="PANTHER" id="PTHR34835">
    <property type="entry name" value="OS07G0283600 PROTEIN-RELATED"/>
    <property type="match status" value="1"/>
</dbReference>
<dbReference type="PROSITE" id="PS50600">
    <property type="entry name" value="ULP_PROTEASE"/>
    <property type="match status" value="1"/>
</dbReference>
<dbReference type="PANTHER" id="PTHR34835:SF82">
    <property type="entry name" value="OS01G0826651 PROTEIN"/>
    <property type="match status" value="1"/>
</dbReference>
<feature type="compositionally biased region" description="Polar residues" evidence="5">
    <location>
        <begin position="8"/>
        <end position="21"/>
    </location>
</feature>
<keyword evidence="3" id="KW-0378">Hydrolase</keyword>
<reference evidence="8" key="1">
    <citation type="submission" date="2019-11" db="EMBL/GenBank/DDBJ databases">
        <authorList>
            <person name="Liu Y."/>
            <person name="Hou J."/>
            <person name="Li T.-Q."/>
            <person name="Guan C.-H."/>
            <person name="Wu X."/>
            <person name="Wu H.-Z."/>
            <person name="Ling F."/>
            <person name="Zhang R."/>
            <person name="Shi X.-G."/>
            <person name="Ren J.-P."/>
            <person name="Chen E.-F."/>
            <person name="Sun J.-M."/>
        </authorList>
    </citation>
    <scope>NUCLEOTIDE SEQUENCE</scope>
    <source>
        <strain evidence="8">Adult_tree_wgs_1</strain>
        <tissue evidence="8">Leaves</tissue>
    </source>
</reference>
<feature type="compositionally biased region" description="Acidic residues" evidence="5">
    <location>
        <begin position="573"/>
        <end position="584"/>
    </location>
</feature>
<organism evidence="8 9">
    <name type="scientific">Rhododendron simsii</name>
    <name type="common">Sims's rhododendron</name>
    <dbReference type="NCBI Taxonomy" id="118357"/>
    <lineage>
        <taxon>Eukaryota</taxon>
        <taxon>Viridiplantae</taxon>
        <taxon>Streptophyta</taxon>
        <taxon>Embryophyta</taxon>
        <taxon>Tracheophyta</taxon>
        <taxon>Spermatophyta</taxon>
        <taxon>Magnoliopsida</taxon>
        <taxon>eudicotyledons</taxon>
        <taxon>Gunneridae</taxon>
        <taxon>Pentapetalae</taxon>
        <taxon>asterids</taxon>
        <taxon>Ericales</taxon>
        <taxon>Ericaceae</taxon>
        <taxon>Ericoideae</taxon>
        <taxon>Rhodoreae</taxon>
        <taxon>Rhododendron</taxon>
    </lineage>
</organism>
<gene>
    <name evidence="8" type="ORF">RHSIM_RhsimUnG0240000</name>
</gene>
<dbReference type="Gene3D" id="3.40.395.10">
    <property type="entry name" value="Adenoviral Proteinase, Chain A"/>
    <property type="match status" value="1"/>
</dbReference>
<evidence type="ECO:0000256" key="1">
    <source>
        <dbReference type="ARBA" id="ARBA00005234"/>
    </source>
</evidence>
<feature type="compositionally biased region" description="Basic and acidic residues" evidence="5">
    <location>
        <begin position="491"/>
        <end position="504"/>
    </location>
</feature>
<evidence type="ECO:0000256" key="5">
    <source>
        <dbReference type="SAM" id="MobiDB-lite"/>
    </source>
</evidence>
<dbReference type="InterPro" id="IPR003653">
    <property type="entry name" value="Peptidase_C48_C"/>
</dbReference>
<dbReference type="GO" id="GO:0005634">
    <property type="term" value="C:nucleus"/>
    <property type="evidence" value="ECO:0007669"/>
    <property type="project" value="UniProtKB-UniRule"/>
</dbReference>
<comment type="similarity">
    <text evidence="1">Belongs to the peptidase C48 family.</text>
</comment>
<evidence type="ECO:0000313" key="9">
    <source>
        <dbReference type="Proteomes" id="UP000626092"/>
    </source>
</evidence>
<feature type="compositionally biased region" description="Acidic residues" evidence="5">
    <location>
        <begin position="471"/>
        <end position="490"/>
    </location>
</feature>
<keyword evidence="4" id="KW-0238">DNA-binding</keyword>
<keyword evidence="9" id="KW-1185">Reference proteome</keyword>
<keyword evidence="4" id="KW-0539">Nucleus</keyword>
<feature type="compositionally biased region" description="Basic and acidic residues" evidence="5">
    <location>
        <begin position="559"/>
        <end position="572"/>
    </location>
</feature>
<dbReference type="InterPro" id="IPR009071">
    <property type="entry name" value="HMG_box_dom"/>
</dbReference>
<dbReference type="PROSITE" id="PS50118">
    <property type="entry name" value="HMG_BOX_2"/>
    <property type="match status" value="1"/>
</dbReference>
<dbReference type="CDD" id="cd00084">
    <property type="entry name" value="HMG-box_SF"/>
    <property type="match status" value="1"/>
</dbReference>
<dbReference type="SMART" id="SM00398">
    <property type="entry name" value="HMG"/>
    <property type="match status" value="1"/>
</dbReference>
<keyword evidence="2" id="KW-0645">Protease</keyword>
<dbReference type="InterPro" id="IPR036910">
    <property type="entry name" value="HMG_box_dom_sf"/>
</dbReference>
<dbReference type="Pfam" id="PF00505">
    <property type="entry name" value="HMG_box"/>
    <property type="match status" value="1"/>
</dbReference>
<dbReference type="EMBL" id="WJXA01000529">
    <property type="protein sequence ID" value="KAF7112333.1"/>
    <property type="molecule type" value="Genomic_DNA"/>
</dbReference>
<dbReference type="GO" id="GO:0006508">
    <property type="term" value="P:proteolysis"/>
    <property type="evidence" value="ECO:0007669"/>
    <property type="project" value="UniProtKB-KW"/>
</dbReference>
<evidence type="ECO:0000259" key="7">
    <source>
        <dbReference type="PROSITE" id="PS50600"/>
    </source>
</evidence>
<dbReference type="Pfam" id="PF10536">
    <property type="entry name" value="PMD"/>
    <property type="match status" value="1"/>
</dbReference>
<dbReference type="InterPro" id="IPR019557">
    <property type="entry name" value="AminoTfrase-like_pln_mobile"/>
</dbReference>
<dbReference type="InterPro" id="IPR038765">
    <property type="entry name" value="Papain-like_cys_pep_sf"/>
</dbReference>
<feature type="domain" description="Ubiquitin-like protease family profile" evidence="7">
    <location>
        <begin position="578"/>
        <end position="799"/>
    </location>
</feature>
<name>A0A834FU98_RHOSS</name>
<dbReference type="OrthoDB" id="1749738at2759"/>
<feature type="compositionally biased region" description="Basic and acidic residues" evidence="5">
    <location>
        <begin position="418"/>
        <end position="455"/>
    </location>
</feature>
<proteinExistence type="inferred from homology"/>
<dbReference type="Pfam" id="PF02902">
    <property type="entry name" value="Peptidase_C48"/>
    <property type="match status" value="1"/>
</dbReference>
<dbReference type="Gene3D" id="1.10.30.10">
    <property type="entry name" value="High mobility group box domain"/>
    <property type="match status" value="1"/>
</dbReference>
<feature type="region of interest" description="Disordered" evidence="5">
    <location>
        <begin position="416"/>
        <end position="528"/>
    </location>
</feature>
<dbReference type="Proteomes" id="UP000626092">
    <property type="component" value="Unassembled WGS sequence"/>
</dbReference>
<evidence type="ECO:0000259" key="6">
    <source>
        <dbReference type="PROSITE" id="PS50118"/>
    </source>
</evidence>
<feature type="region of interest" description="Disordered" evidence="5">
    <location>
        <begin position="547"/>
        <end position="619"/>
    </location>
</feature>
<dbReference type="SUPFAM" id="SSF47095">
    <property type="entry name" value="HMG-box"/>
    <property type="match status" value="1"/>
</dbReference>
<feature type="compositionally biased region" description="Basic residues" evidence="5">
    <location>
        <begin position="591"/>
        <end position="605"/>
    </location>
</feature>
<sequence>MVTVQPIWPSTDNSGLATTSRGQKRPRTDEVSKAFKGRAMTNPYLIFKEEFIQGVREAEPSTTYILKTLTKRAGKRWKEMSEADKAPYIRSANEAKAKRPPKEKRKTAVPIFRSRCSPKKLGELNKKLTINQRKAVERLGFRSLLNVQCNMLPREFIWKLVEHFNPKTRTLEFGRLRTYEITTADVARALGLKLGGVPVPTNCEDEHVKHIESLFLKKGEKMTRGLTVKMMDHVFGKKTCGTKFKTAYVLYALCCFLCPTTKDEAGPKLFPGVMDVEAIPHYAWPQFVLDWLVRQITMYKNRGAKAAKKAGKFEAPGVGGCVLLLMLLYFDKEPMGMTVGQEGGALIECWTQQRIQERIGKEENLQLFDPTLSKFPQPRLRHPISIEAFELAKRTFIQHVEQIQKTDDIVMAALEYKPSGRDESTTDVQNKPRGEQSDSDESDKGSESDESHGGDEGDESDGVDEGHPSDGGEEGDPSEEGEESEGNEGGEETKCEEKDFEPKGVEPISPFPEITNQGDIPIYTPEQQTIHDILKAGIYGHCDERHQGENEQGEEQVDEEKKGEVDKEKDNEPMDEEVGVEGEEPVGLSKPSKRRPKRVLKRSQSRKTPYVAHPEVKESKYTNQENSVYAYLTKRPPKSDTVSVFRNEGIGWILGREQLQDVFKPRGHMSSMENLQKYETITNPSVLDDEVDPEILGYDLAMCSVLFLPVLLKSPKHWYVIAINQVDKRLEVLDPLSVNCQEKITANADAISGLYKVLQRTRKNLHSDFHMWPIVHPIVPQQSNTHDCGFYVLRFMEHWTGGRFNTSQLEDLEENALRKRLLLRFVLSPLNSLRDELLTELMVDV</sequence>